<evidence type="ECO:0000259" key="1">
    <source>
        <dbReference type="Pfam" id="PF17834"/>
    </source>
</evidence>
<accession>A0A2K3JR56</accession>
<comment type="caution">
    <text evidence="2">The sequence shown here is derived from an EMBL/GenBank/DDBJ whole genome shotgun (WGS) entry which is preliminary data.</text>
</comment>
<dbReference type="InterPro" id="IPR001944">
    <property type="entry name" value="Glycoside_Hdrlase_35"/>
</dbReference>
<dbReference type="AlphaFoldDB" id="A0A2K3JR56"/>
<dbReference type="EMBL" id="ASHM01074693">
    <property type="protein sequence ID" value="PNX56524.1"/>
    <property type="molecule type" value="Genomic_DNA"/>
</dbReference>
<dbReference type="Proteomes" id="UP000236291">
    <property type="component" value="Unassembled WGS sequence"/>
</dbReference>
<feature type="non-terminal residue" evidence="2">
    <location>
        <position position="192"/>
    </location>
</feature>
<dbReference type="STRING" id="57577.A0A2K3JR56"/>
<reference evidence="2 3" key="2">
    <citation type="journal article" date="2017" name="Front. Plant Sci.">
        <title>Gene Classification and Mining of Molecular Markers Useful in Red Clover (Trifolium pratense) Breeding.</title>
        <authorList>
            <person name="Istvanek J."/>
            <person name="Dluhosova J."/>
            <person name="Dluhos P."/>
            <person name="Patkova L."/>
            <person name="Nedelnik J."/>
            <person name="Repkova J."/>
        </authorList>
    </citation>
    <scope>NUCLEOTIDE SEQUENCE [LARGE SCALE GENOMIC DNA]</scope>
    <source>
        <strain evidence="3">cv. Tatra</strain>
        <tissue evidence="2">Young leaves</tissue>
    </source>
</reference>
<gene>
    <name evidence="2" type="ORF">L195_g049925</name>
</gene>
<protein>
    <submittedName>
        <fullName evidence="2">Beta-galactosidase 3-like protein</fullName>
    </submittedName>
</protein>
<dbReference type="GO" id="GO:0005975">
    <property type="term" value="P:carbohydrate metabolic process"/>
    <property type="evidence" value="ECO:0007669"/>
    <property type="project" value="InterPro"/>
</dbReference>
<feature type="domain" description="Beta-galactosidase beta-sandwich" evidence="1">
    <location>
        <begin position="2"/>
        <end position="51"/>
    </location>
</feature>
<dbReference type="PANTHER" id="PTHR23421">
    <property type="entry name" value="BETA-GALACTOSIDASE RELATED"/>
    <property type="match status" value="1"/>
</dbReference>
<proteinExistence type="predicted"/>
<evidence type="ECO:0000313" key="3">
    <source>
        <dbReference type="Proteomes" id="UP000236291"/>
    </source>
</evidence>
<reference evidence="2 3" key="1">
    <citation type="journal article" date="2014" name="Am. J. Bot.">
        <title>Genome assembly and annotation for red clover (Trifolium pratense; Fabaceae).</title>
        <authorList>
            <person name="Istvanek J."/>
            <person name="Jaros M."/>
            <person name="Krenek A."/>
            <person name="Repkova J."/>
        </authorList>
    </citation>
    <scope>NUCLEOTIDE SEQUENCE [LARGE SCALE GENOMIC DNA]</scope>
    <source>
        <strain evidence="3">cv. Tatra</strain>
        <tissue evidence="2">Young leaves</tissue>
    </source>
</reference>
<evidence type="ECO:0000313" key="2">
    <source>
        <dbReference type="EMBL" id="PNX56524.1"/>
    </source>
</evidence>
<dbReference type="GO" id="GO:0004553">
    <property type="term" value="F:hydrolase activity, hydrolyzing O-glycosyl compounds"/>
    <property type="evidence" value="ECO:0007669"/>
    <property type="project" value="InterPro"/>
</dbReference>
<name>A0A2K3JR56_TRIPR</name>
<dbReference type="Pfam" id="PF17834">
    <property type="entry name" value="GHD"/>
    <property type="match status" value="1"/>
</dbReference>
<organism evidence="2 3">
    <name type="scientific">Trifolium pratense</name>
    <name type="common">Red clover</name>
    <dbReference type="NCBI Taxonomy" id="57577"/>
    <lineage>
        <taxon>Eukaryota</taxon>
        <taxon>Viridiplantae</taxon>
        <taxon>Streptophyta</taxon>
        <taxon>Embryophyta</taxon>
        <taxon>Tracheophyta</taxon>
        <taxon>Spermatophyta</taxon>
        <taxon>Magnoliopsida</taxon>
        <taxon>eudicotyledons</taxon>
        <taxon>Gunneridae</taxon>
        <taxon>Pentapetalae</taxon>
        <taxon>rosids</taxon>
        <taxon>fabids</taxon>
        <taxon>Fabales</taxon>
        <taxon>Fabaceae</taxon>
        <taxon>Papilionoideae</taxon>
        <taxon>50 kb inversion clade</taxon>
        <taxon>NPAAA clade</taxon>
        <taxon>Hologalegina</taxon>
        <taxon>IRL clade</taxon>
        <taxon>Trifolieae</taxon>
        <taxon>Trifolium</taxon>
    </lineage>
</organism>
<sequence>MNRTTCAAFLANYHSNSAAKVTFNNRHYDLPAWSISILPDCRTDVFNTARVRFQPSQIQMLPSNSKLLSWETYDEDVSSLAENSKITASGLLEQLSATRDTSDYLWYITSIDISPSESFLRGRNKPSISVHSSGDAVHVFINGKFSGTSTKMRRFCSAFGTKKKPSFNFNGPIDLRAGTNKIALLSVAVGLP</sequence>
<dbReference type="InterPro" id="IPR008979">
    <property type="entry name" value="Galactose-bd-like_sf"/>
</dbReference>
<dbReference type="SUPFAM" id="SSF49785">
    <property type="entry name" value="Galactose-binding domain-like"/>
    <property type="match status" value="1"/>
</dbReference>
<dbReference type="InterPro" id="IPR041392">
    <property type="entry name" value="GHD"/>
</dbReference>